<dbReference type="KEGG" id="nga:Ngar_c30630"/>
<evidence type="ECO:0000313" key="3">
    <source>
        <dbReference type="Proteomes" id="UP000008037"/>
    </source>
</evidence>
<keyword evidence="3" id="KW-1185">Reference proteome</keyword>
<dbReference type="RefSeq" id="WP_015020513.1">
    <property type="nucleotide sequence ID" value="NC_018719.1"/>
</dbReference>
<dbReference type="Pfam" id="PF07995">
    <property type="entry name" value="GSDH"/>
    <property type="match status" value="1"/>
</dbReference>
<dbReference type="EC" id="1.1.5.2" evidence="2"/>
<dbReference type="STRING" id="1237085.Ngar_c30630"/>
<dbReference type="Gene3D" id="2.120.10.30">
    <property type="entry name" value="TolB, C-terminal domain"/>
    <property type="match status" value="1"/>
</dbReference>
<evidence type="ECO:0000259" key="1">
    <source>
        <dbReference type="Pfam" id="PF07995"/>
    </source>
</evidence>
<dbReference type="InterPro" id="IPR011041">
    <property type="entry name" value="Quinoprot_gluc/sorb_DH_b-prop"/>
</dbReference>
<reference evidence="2 3" key="1">
    <citation type="journal article" date="2012" name="Environ. Microbiol.">
        <title>The genome of the ammonia-oxidizing Candidatus Nitrososphaera gargensis: insights into metabolic versatility and environmental adaptations.</title>
        <authorList>
            <person name="Spang A."/>
            <person name="Poehlein A."/>
            <person name="Offre P."/>
            <person name="Zumbragel S."/>
            <person name="Haider S."/>
            <person name="Rychlik N."/>
            <person name="Nowka B."/>
            <person name="Schmeisser C."/>
            <person name="Lebedeva E.V."/>
            <person name="Rattei T."/>
            <person name="Bohm C."/>
            <person name="Schmid M."/>
            <person name="Galushko A."/>
            <person name="Hatzenpichler R."/>
            <person name="Weinmaier T."/>
            <person name="Daniel R."/>
            <person name="Schleper C."/>
            <person name="Spieck E."/>
            <person name="Streit W."/>
            <person name="Wagner M."/>
        </authorList>
    </citation>
    <scope>NUCLEOTIDE SEQUENCE [LARGE SCALE GENOMIC DNA]</scope>
    <source>
        <strain evidence="3">Ga9.2</strain>
    </source>
</reference>
<dbReference type="OrthoDB" id="6744at2157"/>
<dbReference type="GeneID" id="13796873"/>
<dbReference type="SUPFAM" id="SSF50952">
    <property type="entry name" value="Soluble quinoprotein glucose dehydrogenase"/>
    <property type="match status" value="1"/>
</dbReference>
<feature type="domain" description="Glucose/Sorbosone dehydrogenase" evidence="1">
    <location>
        <begin position="57"/>
        <end position="354"/>
    </location>
</feature>
<gene>
    <name evidence="2" type="ordered locus">Ngar_c30630</name>
</gene>
<accession>K0INU4</accession>
<dbReference type="Proteomes" id="UP000008037">
    <property type="component" value="Chromosome"/>
</dbReference>
<dbReference type="InterPro" id="IPR012938">
    <property type="entry name" value="Glc/Sorbosone_DH"/>
</dbReference>
<dbReference type="HOGENOM" id="CLU_012253_0_0_2"/>
<organism evidence="2 3">
    <name type="scientific">Nitrososphaera gargensis (strain Ga9.2)</name>
    <dbReference type="NCBI Taxonomy" id="1237085"/>
    <lineage>
        <taxon>Archaea</taxon>
        <taxon>Nitrososphaerota</taxon>
        <taxon>Nitrososphaeria</taxon>
        <taxon>Nitrososphaerales</taxon>
        <taxon>Nitrososphaeraceae</taxon>
        <taxon>Nitrososphaera</taxon>
    </lineage>
</organism>
<dbReference type="AlphaFoldDB" id="K0INU4"/>
<sequence>MEKERRLVVVAVAAVVIAAVTTAFFAPSQTTLPIPEPRRNSGGNSTSSGVQVLAENLEVPWALDVAEDGRIFFTERAGRIRVIENGTLLEDPVAFINVEQNEESGLLGLALHPNFTENHLLYIYHTYSNGSSILNKVLMLTERDNQIIESKVIIDGIPAADRNDGGRIKFGPDGKLYIATGDARQPELAQDGRSLAGKILRLNPDGTIPEDNPFEGSPVYSYGHRNIQGLAWHPETGELYASEHGDQGNDEINIIRPGANYGWPIEDCNAERFEEPVVCFTPAIAPGGIVIPSSDRLGYQSDIVLAALKAQQLRLVELPLDSERNILTGYGRIRDVVEAPDGTLYVATSNRDGRAIPEQGDDKILRITNPQ</sequence>
<dbReference type="EMBL" id="CP002408">
    <property type="protein sequence ID" value="AFU59979.1"/>
    <property type="molecule type" value="Genomic_DNA"/>
</dbReference>
<dbReference type="PANTHER" id="PTHR19328:SF13">
    <property type="entry name" value="HIPL1 PROTEIN"/>
    <property type="match status" value="1"/>
</dbReference>
<keyword evidence="2" id="KW-0560">Oxidoreductase</keyword>
<protein>
    <submittedName>
        <fullName evidence="2">Putative PQQ dependent glucose 1-dehydrogenase</fullName>
        <ecNumber evidence="2">1.1.5.2</ecNumber>
    </submittedName>
</protein>
<name>K0INU4_NITGG</name>
<dbReference type="InParanoid" id="K0INU4"/>
<dbReference type="InterPro" id="IPR011042">
    <property type="entry name" value="6-blade_b-propeller_TolB-like"/>
</dbReference>
<dbReference type="PATRIC" id="fig|1237085.11.peg.3035"/>
<evidence type="ECO:0000313" key="2">
    <source>
        <dbReference type="EMBL" id="AFU59979.1"/>
    </source>
</evidence>
<proteinExistence type="predicted"/>
<dbReference type="BioCyc" id="CNIT1237085:G1324-3063-MONOMER"/>
<dbReference type="PANTHER" id="PTHR19328">
    <property type="entry name" value="HEDGEHOG-INTERACTING PROTEIN"/>
    <property type="match status" value="1"/>
</dbReference>
<dbReference type="GO" id="GO:0008876">
    <property type="term" value="F:quinoprotein glucose dehydrogenase activity"/>
    <property type="evidence" value="ECO:0007669"/>
    <property type="project" value="UniProtKB-EC"/>
</dbReference>